<name>A0A399RS97_9PROT</name>
<evidence type="ECO:0000313" key="3">
    <source>
        <dbReference type="Proteomes" id="UP000266385"/>
    </source>
</evidence>
<dbReference type="SMART" id="SM00382">
    <property type="entry name" value="AAA"/>
    <property type="match status" value="1"/>
</dbReference>
<dbReference type="InterPro" id="IPR027417">
    <property type="entry name" value="P-loop_NTPase"/>
</dbReference>
<protein>
    <recommendedName>
        <fullName evidence="1">AAA+ ATPase domain-containing protein</fullName>
    </recommendedName>
</protein>
<dbReference type="InterPro" id="IPR003593">
    <property type="entry name" value="AAA+_ATPase"/>
</dbReference>
<gene>
    <name evidence="2" type="ORF">D1223_02665</name>
</gene>
<comment type="caution">
    <text evidence="2">The sequence shown here is derived from an EMBL/GenBank/DDBJ whole genome shotgun (WGS) entry which is preliminary data.</text>
</comment>
<keyword evidence="3" id="KW-1185">Reference proteome</keyword>
<dbReference type="AlphaFoldDB" id="A0A399RS97"/>
<dbReference type="SUPFAM" id="SSF52540">
    <property type="entry name" value="P-loop containing nucleoside triphosphate hydrolases"/>
    <property type="match status" value="1"/>
</dbReference>
<proteinExistence type="predicted"/>
<sequence>MTDSNANTSEAIWRNSRSGAHAGKGFHYQWLVTALILARQAIGDFPLGAVVPEGEEDCVVDLPERPLWLQIKSTDKARFSESERARFLEGALKKSRHGDGHPDRYVALCLQKPVGDIVQPGLEAVFETMPADTVQVSDAFDLLRQALVQGFEVSDAVAELLAADLHQLVAETAQANANVTYANRVRLTPSSVERRLEGRLTAVDPAATNRALFGGLIEPIDFNEALDEPGFFRGVKAQPGHVAAGLVLERADLEAVALNSEAGRRTLLCGPSGAGKSSALWRIARRLADTHRVFRVSDLAGSLDVPSIVAFIDSRRPRSSAPVAVFLDDAGAAPDLWNDLSADLASRAHVRLVASARNEDLRLLTGTAGTVNIPVGLDDVLARNLYEALQARGETSAPHWRTAFDEASGLVMEYLSLLTSGKRLAEVVGDQITRREEEGRADELALLRLAAFVNRNGGEVNAKRLATETGIDPSSAAKALVRLVDEHVIRERSPGVLGGLHDLRSQALDNRLHDELVYLRIDTLAPALRVVTSDTLSRFVDRLFAAESLLPSDLVLDALADLLRKADSAKIWAEVFLGVGHASLERRARIMIEVAETHQIARGFLDVMSMFAAPSVDMNAFKGLGDLGKFKSAVEAFRARPAGDLRRELVDRLKTRPNTPQPKTVDEVLALVTAVSPMIGSQSLPVDIEFSQVDFGSAPILRVAEFMRALAAHDHSAALGLSEQLGGPAALGERLARERPWLLPVEFQEQEIGLVARCDRLLAGPLGEQDLNDVLVEVCDAMAGLFPNAVRCDCEAIMPNGGSMLIDGHVLASKTIPRSNLPAPSEAAWNRAFQSKVRVVSDSESPAEMAARLADATRTTESLLRRVTEKWGKGKRPAFSGGFREDAIKLIESLQAFPADKVEHCASDGKTVPSLANTIVDIFYHVLAKLDALGSEQNGRPLLLALAAGEGSRRLLAHLSHPLWKHTEQPPHKALQDMSERCSQIRTLALESEFGSRKSNQNTSKTSQNALKFAANLASRRLNQQMNADLNKLGSAMEASGLQTEILRKAHDGDVYTWPIDRVTVLLDVGDHEFAEQALEEGIRVVSEQFDDPQQVTIVPVVSGRILQDWAMRLISGRASQDAAFGEYWSDTLRDRFADTPLARQARQAMESACFISMIAARRAIDQLHEAEAIAFDAAIRGLSDSSSSLSDAMQTHLSDVLGVAIGLLLQAQQCLDDEISTVPVDTRLCERLTNDVSDSPSHFAANWGLALFDLAIAEAAAD</sequence>
<dbReference type="OrthoDB" id="3880322at2"/>
<reference evidence="2 3" key="1">
    <citation type="submission" date="2018-08" db="EMBL/GenBank/DDBJ databases">
        <title>Henriciella mobilis sp. nov., isolated from seawater.</title>
        <authorList>
            <person name="Cheng H."/>
            <person name="Wu Y.-H."/>
            <person name="Xu X.-W."/>
            <person name="Guo L.-L."/>
        </authorList>
    </citation>
    <scope>NUCLEOTIDE SEQUENCE [LARGE SCALE GENOMIC DNA]</scope>
    <source>
        <strain evidence="2 3">JN25</strain>
    </source>
</reference>
<evidence type="ECO:0000259" key="1">
    <source>
        <dbReference type="SMART" id="SM00382"/>
    </source>
</evidence>
<dbReference type="Proteomes" id="UP000266385">
    <property type="component" value="Unassembled WGS sequence"/>
</dbReference>
<evidence type="ECO:0000313" key="2">
    <source>
        <dbReference type="EMBL" id="RIJ32767.1"/>
    </source>
</evidence>
<dbReference type="RefSeq" id="WP_119374847.1">
    <property type="nucleotide sequence ID" value="NZ_QWFX01000005.1"/>
</dbReference>
<feature type="domain" description="AAA+ ATPase" evidence="1">
    <location>
        <begin position="262"/>
        <end position="379"/>
    </location>
</feature>
<dbReference type="EMBL" id="QWFX01000005">
    <property type="protein sequence ID" value="RIJ32767.1"/>
    <property type="molecule type" value="Genomic_DNA"/>
</dbReference>
<organism evidence="2 3">
    <name type="scientific">Henriciella mobilis</name>
    <dbReference type="NCBI Taxonomy" id="2305467"/>
    <lineage>
        <taxon>Bacteria</taxon>
        <taxon>Pseudomonadati</taxon>
        <taxon>Pseudomonadota</taxon>
        <taxon>Alphaproteobacteria</taxon>
        <taxon>Hyphomonadales</taxon>
        <taxon>Hyphomonadaceae</taxon>
        <taxon>Henriciella</taxon>
    </lineage>
</organism>
<accession>A0A399RS97</accession>